<organism evidence="1 2">
    <name type="scientific">Paraburkholderia caballeronis</name>
    <dbReference type="NCBI Taxonomy" id="416943"/>
    <lineage>
        <taxon>Bacteria</taxon>
        <taxon>Pseudomonadati</taxon>
        <taxon>Pseudomonadota</taxon>
        <taxon>Betaproteobacteria</taxon>
        <taxon>Burkholderiales</taxon>
        <taxon>Burkholderiaceae</taxon>
        <taxon>Paraburkholderia</taxon>
    </lineage>
</organism>
<accession>A0A1H7JW09</accession>
<gene>
    <name evidence="1" type="ORF">SAMN05192542_103472</name>
</gene>
<protein>
    <submittedName>
        <fullName evidence="1">Glycosyltransferase involved in cell wall bisynthesis</fullName>
    </submittedName>
</protein>
<proteinExistence type="predicted"/>
<dbReference type="AlphaFoldDB" id="A0A1H7JW09"/>
<dbReference type="GO" id="GO:0016740">
    <property type="term" value="F:transferase activity"/>
    <property type="evidence" value="ECO:0007669"/>
    <property type="project" value="UniProtKB-KW"/>
</dbReference>
<dbReference type="STRING" id="416943.SAMN05445871_2169"/>
<sequence>MSEIAGPAVARRAAGAKPARAPRVLMSPFTNTTNPYIDLQKQLLEDLGYDVLPLSVRSLFRDGRIVDVFRRSTVLVFHWIELRAFTKGGRTVLLSPKGLAVLAFYCALMALGRAKVVYFVHDHAVHNARRNVRRVSVALMSLVRRLADFRVVHAPDFDARYDARYLPHPLYWDAPGSPAATRRPTDAAEAETAGDRPRFAMLGTIQPYKEIAGVLEVWPHAHRLDVAGHGNASYVETLRRIMRERALDDAVTLDARFLSDDEFERKLCAADVLILPHSADSMLVSGAFFEAIGRVPVVIARAIPFMTWAARRFDNVLLFERVDELPALIDGVMKRWPDLARETAGRQRALDEFGWQACRVRYRQFFGEVVGVPVQNDAR</sequence>
<evidence type="ECO:0000313" key="1">
    <source>
        <dbReference type="EMBL" id="SEK78911.1"/>
    </source>
</evidence>
<dbReference type="OrthoDB" id="5137631at2"/>
<dbReference type="RefSeq" id="WP_090544688.1">
    <property type="nucleotide sequence ID" value="NZ_FNSR01000001.1"/>
</dbReference>
<name>A0A1H7JW09_9BURK</name>
<dbReference type="Gene3D" id="3.40.50.2000">
    <property type="entry name" value="Glycogen Phosphorylase B"/>
    <property type="match status" value="1"/>
</dbReference>
<reference evidence="2" key="1">
    <citation type="submission" date="2016-10" db="EMBL/GenBank/DDBJ databases">
        <authorList>
            <person name="Varghese N."/>
            <person name="Submissions S."/>
        </authorList>
    </citation>
    <scope>NUCLEOTIDE SEQUENCE [LARGE SCALE GENOMIC DNA]</scope>
    <source>
        <strain evidence="2">LMG 26416</strain>
    </source>
</reference>
<dbReference type="EMBL" id="FOAJ01000003">
    <property type="protein sequence ID" value="SEK78911.1"/>
    <property type="molecule type" value="Genomic_DNA"/>
</dbReference>
<evidence type="ECO:0000313" key="2">
    <source>
        <dbReference type="Proteomes" id="UP000199120"/>
    </source>
</evidence>
<keyword evidence="1" id="KW-0808">Transferase</keyword>
<keyword evidence="2" id="KW-1185">Reference proteome</keyword>
<dbReference type="SUPFAM" id="SSF53756">
    <property type="entry name" value="UDP-Glycosyltransferase/glycogen phosphorylase"/>
    <property type="match status" value="1"/>
</dbReference>
<dbReference type="Proteomes" id="UP000199120">
    <property type="component" value="Unassembled WGS sequence"/>
</dbReference>